<dbReference type="AlphaFoldDB" id="A0A918KCV0"/>
<sequence length="73" mass="7534">MAVTSVTPPVTIHSRCSRAAQEWSRAAFGPSSRSTRPHPLSPSAPAPGILPSLAPGTAHLITSGCTVRQQSSD</sequence>
<comment type="caution">
    <text evidence="2">The sequence shown here is derived from an EMBL/GenBank/DDBJ whole genome shotgun (WGS) entry which is preliminary data.</text>
</comment>
<proteinExistence type="predicted"/>
<dbReference type="Proteomes" id="UP000645555">
    <property type="component" value="Unassembled WGS sequence"/>
</dbReference>
<evidence type="ECO:0000256" key="1">
    <source>
        <dbReference type="SAM" id="MobiDB-lite"/>
    </source>
</evidence>
<accession>A0A918KCV0</accession>
<protein>
    <submittedName>
        <fullName evidence="2">Uncharacterized protein</fullName>
    </submittedName>
</protein>
<keyword evidence="3" id="KW-1185">Reference proteome</keyword>
<reference evidence="2" key="2">
    <citation type="submission" date="2020-09" db="EMBL/GenBank/DDBJ databases">
        <authorList>
            <person name="Sun Q."/>
            <person name="Ohkuma M."/>
        </authorList>
    </citation>
    <scope>NUCLEOTIDE SEQUENCE</scope>
    <source>
        <strain evidence="2">JCM 4956</strain>
    </source>
</reference>
<dbReference type="EMBL" id="BMWD01000007">
    <property type="protein sequence ID" value="GGX57857.1"/>
    <property type="molecule type" value="Genomic_DNA"/>
</dbReference>
<name>A0A918KCV0_9ACTN</name>
<organism evidence="2 3">
    <name type="scientific">Streptomyces fructofermentans</name>
    <dbReference type="NCBI Taxonomy" id="152141"/>
    <lineage>
        <taxon>Bacteria</taxon>
        <taxon>Bacillati</taxon>
        <taxon>Actinomycetota</taxon>
        <taxon>Actinomycetes</taxon>
        <taxon>Kitasatosporales</taxon>
        <taxon>Streptomycetaceae</taxon>
        <taxon>Streptomyces</taxon>
    </lineage>
</organism>
<reference evidence="2" key="1">
    <citation type="journal article" date="2014" name="Int. J. Syst. Evol. Microbiol.">
        <title>Complete genome sequence of Corynebacterium casei LMG S-19264T (=DSM 44701T), isolated from a smear-ripened cheese.</title>
        <authorList>
            <consortium name="US DOE Joint Genome Institute (JGI-PGF)"/>
            <person name="Walter F."/>
            <person name="Albersmeier A."/>
            <person name="Kalinowski J."/>
            <person name="Ruckert C."/>
        </authorList>
    </citation>
    <scope>NUCLEOTIDE SEQUENCE</scope>
    <source>
        <strain evidence="2">JCM 4956</strain>
    </source>
</reference>
<feature type="region of interest" description="Disordered" evidence="1">
    <location>
        <begin position="23"/>
        <end position="55"/>
    </location>
</feature>
<evidence type="ECO:0000313" key="2">
    <source>
        <dbReference type="EMBL" id="GGX57857.1"/>
    </source>
</evidence>
<evidence type="ECO:0000313" key="3">
    <source>
        <dbReference type="Proteomes" id="UP000645555"/>
    </source>
</evidence>
<gene>
    <name evidence="2" type="ORF">GCM10010515_26940</name>
</gene>